<reference evidence="1 2" key="1">
    <citation type="submission" date="2020-07" db="EMBL/GenBank/DDBJ databases">
        <authorList>
            <person name="Maaloum M."/>
        </authorList>
    </citation>
    <scope>NUCLEOTIDE SEQUENCE [LARGE SCALE GENOMIC DNA]</scope>
    <source>
        <strain evidence="1 2">GCS-AN-3</strain>
    </source>
</reference>
<comment type="caution">
    <text evidence="1">The sequence shown here is derived from an EMBL/GenBank/DDBJ whole genome shotgun (WGS) entry which is preliminary data.</text>
</comment>
<dbReference type="RefSeq" id="WP_180551603.1">
    <property type="nucleotide sequence ID" value="NZ_JACCKX010000001.1"/>
</dbReference>
<sequence length="88" mass="10486">MTTRTNYSPVAVWLSQYLANRPDDPPKRAWFFLVRNALPLGVEGFEPFDMESRELVYRMRNGTVRRMNRESFSRVVRTMRARMREAAE</sequence>
<dbReference type="EMBL" id="JACCKX010000001">
    <property type="protein sequence ID" value="NZA03371.1"/>
    <property type="molecule type" value="Genomic_DNA"/>
</dbReference>
<organism evidence="1 2">
    <name type="scientific">Ottowia beijingensis</name>
    <dbReference type="NCBI Taxonomy" id="1207057"/>
    <lineage>
        <taxon>Bacteria</taxon>
        <taxon>Pseudomonadati</taxon>
        <taxon>Pseudomonadota</taxon>
        <taxon>Betaproteobacteria</taxon>
        <taxon>Burkholderiales</taxon>
        <taxon>Comamonadaceae</taxon>
        <taxon>Ottowia</taxon>
    </lineage>
</organism>
<evidence type="ECO:0000313" key="2">
    <source>
        <dbReference type="Proteomes" id="UP000589716"/>
    </source>
</evidence>
<name>A0A853IZL0_9BURK</name>
<proteinExistence type="predicted"/>
<dbReference type="AlphaFoldDB" id="A0A853IZL0"/>
<gene>
    <name evidence="1" type="ORF">H0I39_19645</name>
</gene>
<dbReference type="Proteomes" id="UP000589716">
    <property type="component" value="Unassembled WGS sequence"/>
</dbReference>
<evidence type="ECO:0000313" key="1">
    <source>
        <dbReference type="EMBL" id="NZA03371.1"/>
    </source>
</evidence>
<protein>
    <submittedName>
        <fullName evidence="1">Uncharacterized protein</fullName>
    </submittedName>
</protein>
<accession>A0A853IZL0</accession>
<keyword evidence="2" id="KW-1185">Reference proteome</keyword>